<accession>A0ABN4M7I2</accession>
<organism evidence="1 2">
    <name type="scientific">Collimonas pratensis</name>
    <dbReference type="NCBI Taxonomy" id="279113"/>
    <lineage>
        <taxon>Bacteria</taxon>
        <taxon>Pseudomonadati</taxon>
        <taxon>Pseudomonadota</taxon>
        <taxon>Betaproteobacteria</taxon>
        <taxon>Burkholderiales</taxon>
        <taxon>Oxalobacteraceae</taxon>
        <taxon>Collimonas</taxon>
    </lineage>
</organism>
<dbReference type="Proteomes" id="UP000074914">
    <property type="component" value="Chromosome"/>
</dbReference>
<evidence type="ECO:0000313" key="1">
    <source>
        <dbReference type="EMBL" id="AMP14217.1"/>
    </source>
</evidence>
<protein>
    <submittedName>
        <fullName evidence="1">Uncharacterized protein</fullName>
    </submittedName>
</protein>
<reference evidence="1 2" key="1">
    <citation type="submission" date="2015-11" db="EMBL/GenBank/DDBJ databases">
        <title>Exploring the genomic traits of fungus-feeding bacterial genus Collimonas.</title>
        <authorList>
            <person name="Song C."/>
            <person name="Schmidt R."/>
            <person name="de Jager V."/>
            <person name="Krzyzanowska D."/>
            <person name="Jongedijk E."/>
            <person name="Cankar K."/>
            <person name="Beekwilder J."/>
            <person name="van Veen A."/>
            <person name="de Boer W."/>
            <person name="van Veen J.A."/>
            <person name="Garbeva P."/>
        </authorList>
    </citation>
    <scope>NUCLEOTIDE SEQUENCE [LARGE SCALE GENOMIC DNA]</scope>
    <source>
        <strain evidence="1 2">Ter291</strain>
    </source>
</reference>
<proteinExistence type="predicted"/>
<evidence type="ECO:0000313" key="2">
    <source>
        <dbReference type="Proteomes" id="UP000074914"/>
    </source>
</evidence>
<gene>
    <name evidence="1" type="ORF">CPter291_1952</name>
</gene>
<sequence>MEEVNRLTFGARKITINRVKSHRRTEVLPVANGWITTHCCVVDGHNPLTSIYGCL</sequence>
<name>A0ABN4M7I2_9BURK</name>
<dbReference type="EMBL" id="CP013236">
    <property type="protein sequence ID" value="AMP14217.1"/>
    <property type="molecule type" value="Genomic_DNA"/>
</dbReference>
<keyword evidence="2" id="KW-1185">Reference proteome</keyword>